<name>A0A9X1ZUX8_9BACI</name>
<dbReference type="AlphaFoldDB" id="A0A9X1ZUX8"/>
<gene>
    <name evidence="2" type="ORF">MF646_02350</name>
</gene>
<feature type="domain" description="YpoC-like" evidence="1">
    <location>
        <begin position="54"/>
        <end position="163"/>
    </location>
</feature>
<accession>A0A9X1ZUX8</accession>
<evidence type="ECO:0000313" key="2">
    <source>
        <dbReference type="EMBL" id="MCL7745954.1"/>
    </source>
</evidence>
<dbReference type="RefSeq" id="WP_250094885.1">
    <property type="nucleotide sequence ID" value="NZ_JAKRYL010000002.1"/>
</dbReference>
<evidence type="ECO:0000313" key="3">
    <source>
        <dbReference type="Proteomes" id="UP001139150"/>
    </source>
</evidence>
<proteinExistence type="predicted"/>
<reference evidence="2" key="1">
    <citation type="submission" date="2022-02" db="EMBL/GenBank/DDBJ databases">
        <title>Halalkalibacter sp. nov. isolated from Lonar Lake, India.</title>
        <authorList>
            <person name="Joshi A."/>
            <person name="Thite S."/>
            <person name="Lodha T."/>
        </authorList>
    </citation>
    <scope>NUCLEOTIDE SEQUENCE</scope>
    <source>
        <strain evidence="2">MEB205</strain>
    </source>
</reference>
<dbReference type="EMBL" id="JAKRYL010000002">
    <property type="protein sequence ID" value="MCL7745954.1"/>
    <property type="molecule type" value="Genomic_DNA"/>
</dbReference>
<dbReference type="Pfam" id="PF21747">
    <property type="entry name" value="YpoC"/>
    <property type="match status" value="1"/>
</dbReference>
<dbReference type="Proteomes" id="UP001139150">
    <property type="component" value="Unassembled WGS sequence"/>
</dbReference>
<evidence type="ECO:0000259" key="1">
    <source>
        <dbReference type="Pfam" id="PF21747"/>
    </source>
</evidence>
<keyword evidence="3" id="KW-1185">Reference proteome</keyword>
<protein>
    <recommendedName>
        <fullName evidence="1">YpoC-like domain-containing protein</fullName>
    </recommendedName>
</protein>
<sequence>MNIYIPQAFQVPPFYNESYVSKDDTLSSLKDICQAAPFYYDITMEKKPWEKKHAYVPQLLEWWKDEEPGLEHFYANRNPNAAKRKMVIMTAVFIDALFWMNETKVQGLKTITKEVKSLQYKPVNCEERLEFILTGPIRYHTYVQLKALFVELRKIYAKLKVIETYKSKRGN</sequence>
<dbReference type="InterPro" id="IPR048427">
    <property type="entry name" value="YpoC"/>
</dbReference>
<comment type="caution">
    <text evidence="2">The sequence shown here is derived from an EMBL/GenBank/DDBJ whole genome shotgun (WGS) entry which is preliminary data.</text>
</comment>
<organism evidence="2 3">
    <name type="scientific">Halalkalibacter alkaliphilus</name>
    <dbReference type="NCBI Taxonomy" id="2917993"/>
    <lineage>
        <taxon>Bacteria</taxon>
        <taxon>Bacillati</taxon>
        <taxon>Bacillota</taxon>
        <taxon>Bacilli</taxon>
        <taxon>Bacillales</taxon>
        <taxon>Bacillaceae</taxon>
        <taxon>Halalkalibacter</taxon>
    </lineage>
</organism>